<dbReference type="GO" id="GO:0016491">
    <property type="term" value="F:oxidoreductase activity"/>
    <property type="evidence" value="ECO:0007669"/>
    <property type="project" value="UniProtKB-KW"/>
</dbReference>
<keyword evidence="6" id="KW-0496">Mitochondrion</keyword>
<dbReference type="PANTHER" id="PTHR42808">
    <property type="entry name" value="HYDROXYSTEROID DEHYDROGENASE-LIKE PROTEIN 2"/>
    <property type="match status" value="1"/>
</dbReference>
<keyword evidence="10" id="KW-1185">Reference proteome</keyword>
<dbReference type="PRINTS" id="PR00081">
    <property type="entry name" value="GDHRDH"/>
</dbReference>
<comment type="subcellular location">
    <subcellularLocation>
        <location evidence="1">Mitochondrion</location>
    </subcellularLocation>
    <subcellularLocation>
        <location evidence="2">Peroxisome</location>
    </subcellularLocation>
</comment>
<dbReference type="AlphaFoldDB" id="A0AAV5V8L1"/>
<dbReference type="CDD" id="cd09762">
    <property type="entry name" value="HSDL2_SDR_c"/>
    <property type="match status" value="1"/>
</dbReference>
<comment type="similarity">
    <text evidence="3">Belongs to the short-chain dehydrogenases/reductases (SDR) family.</text>
</comment>
<dbReference type="GO" id="GO:0005739">
    <property type="term" value="C:mitochondrion"/>
    <property type="evidence" value="ECO:0007669"/>
    <property type="project" value="UniProtKB-SubCell"/>
</dbReference>
<dbReference type="NCBIfam" id="NF006133">
    <property type="entry name" value="PRK08278.1"/>
    <property type="match status" value="1"/>
</dbReference>
<gene>
    <name evidence="9" type="ORF">PFISCL1PPCAC_7273</name>
</gene>
<dbReference type="SUPFAM" id="SSF51735">
    <property type="entry name" value="NAD(P)-binding Rossmann-fold domains"/>
    <property type="match status" value="1"/>
</dbReference>
<dbReference type="PANTHER" id="PTHR42808:SF3">
    <property type="entry name" value="HYDROXYSTEROID DEHYDROGENASE-LIKE PROTEIN 2"/>
    <property type="match status" value="1"/>
</dbReference>
<evidence type="ECO:0000256" key="6">
    <source>
        <dbReference type="ARBA" id="ARBA00023128"/>
    </source>
</evidence>
<evidence type="ECO:0000256" key="3">
    <source>
        <dbReference type="ARBA" id="ARBA00006484"/>
    </source>
</evidence>
<evidence type="ECO:0000256" key="1">
    <source>
        <dbReference type="ARBA" id="ARBA00004173"/>
    </source>
</evidence>
<evidence type="ECO:0000256" key="4">
    <source>
        <dbReference type="ARBA" id="ARBA00022857"/>
    </source>
</evidence>
<evidence type="ECO:0000256" key="7">
    <source>
        <dbReference type="ARBA" id="ARBA00023140"/>
    </source>
</evidence>
<protein>
    <recommendedName>
        <fullName evidence="8">Hydroxysteroid dehydrogenase-like protein 2</fullName>
    </recommendedName>
</protein>
<keyword evidence="7" id="KW-0576">Peroxisome</keyword>
<keyword evidence="5" id="KW-0560">Oxidoreductase</keyword>
<dbReference type="InterPro" id="IPR051935">
    <property type="entry name" value="HSDL2"/>
</dbReference>
<dbReference type="GO" id="GO:0005777">
    <property type="term" value="C:peroxisome"/>
    <property type="evidence" value="ECO:0007669"/>
    <property type="project" value="UniProtKB-SubCell"/>
</dbReference>
<name>A0AAV5V8L1_9BILA</name>
<dbReference type="Gene3D" id="3.40.50.720">
    <property type="entry name" value="NAD(P)-binding Rossmann-like Domain"/>
    <property type="match status" value="1"/>
</dbReference>
<reference evidence="9" key="1">
    <citation type="submission" date="2023-10" db="EMBL/GenBank/DDBJ databases">
        <title>Genome assembly of Pristionchus species.</title>
        <authorList>
            <person name="Yoshida K."/>
            <person name="Sommer R.J."/>
        </authorList>
    </citation>
    <scope>NUCLEOTIDE SEQUENCE</scope>
    <source>
        <strain evidence="9">RS5133</strain>
    </source>
</reference>
<dbReference type="InterPro" id="IPR036291">
    <property type="entry name" value="NAD(P)-bd_dom_sf"/>
</dbReference>
<evidence type="ECO:0000313" key="10">
    <source>
        <dbReference type="Proteomes" id="UP001432322"/>
    </source>
</evidence>
<comment type="caution">
    <text evidence="9">The sequence shown here is derived from an EMBL/GenBank/DDBJ whole genome shotgun (WGS) entry which is preliminary data.</text>
</comment>
<dbReference type="FunFam" id="3.40.50.720:FF:000301">
    <property type="entry name" value="Hydroxysteroid dehydrogenase like 2"/>
    <property type="match status" value="1"/>
</dbReference>
<evidence type="ECO:0000256" key="8">
    <source>
        <dbReference type="ARBA" id="ARBA00040243"/>
    </source>
</evidence>
<evidence type="ECO:0000256" key="2">
    <source>
        <dbReference type="ARBA" id="ARBA00004275"/>
    </source>
</evidence>
<dbReference type="InterPro" id="IPR002347">
    <property type="entry name" value="SDR_fam"/>
</dbReference>
<sequence length="288" mass="31054">SSFRGKTVIISGASRGIGKAIGLRLAKDGANIVIAAKSATPHPKLPGTIYTAAAEMEKAGGKALACIVDVRDEASIKKCVEDTVAKFGGIDILINNASAISLTNVADTDMKRYDLMHSINTRGTYLFTKLCLPHLRESASRGRNPHILNNSPPLSMEPRFFSGTVAYTMAKMGMSMCVLGMADEFKEDGIAVNALWPVTMIWTSAADFLMMGGEGKGCRKVDIMSDAAHCILSKDSTKYTGNFAIDEEVLRADGVMDLSKYEVNPGDILLPDLFIDTAKYECLNRSKI</sequence>
<dbReference type="Pfam" id="PF00106">
    <property type="entry name" value="adh_short"/>
    <property type="match status" value="1"/>
</dbReference>
<accession>A0AAV5V8L1</accession>
<keyword evidence="4" id="KW-0521">NADP</keyword>
<proteinExistence type="inferred from homology"/>
<feature type="non-terminal residue" evidence="9">
    <location>
        <position position="1"/>
    </location>
</feature>
<evidence type="ECO:0000256" key="5">
    <source>
        <dbReference type="ARBA" id="ARBA00023002"/>
    </source>
</evidence>
<dbReference type="EMBL" id="BTSY01000002">
    <property type="protein sequence ID" value="GMT15976.1"/>
    <property type="molecule type" value="Genomic_DNA"/>
</dbReference>
<organism evidence="9 10">
    <name type="scientific">Pristionchus fissidentatus</name>
    <dbReference type="NCBI Taxonomy" id="1538716"/>
    <lineage>
        <taxon>Eukaryota</taxon>
        <taxon>Metazoa</taxon>
        <taxon>Ecdysozoa</taxon>
        <taxon>Nematoda</taxon>
        <taxon>Chromadorea</taxon>
        <taxon>Rhabditida</taxon>
        <taxon>Rhabditina</taxon>
        <taxon>Diplogasteromorpha</taxon>
        <taxon>Diplogasteroidea</taxon>
        <taxon>Neodiplogasteridae</taxon>
        <taxon>Pristionchus</taxon>
    </lineage>
</organism>
<dbReference type="Proteomes" id="UP001432322">
    <property type="component" value="Unassembled WGS sequence"/>
</dbReference>
<evidence type="ECO:0000313" key="9">
    <source>
        <dbReference type="EMBL" id="GMT15976.1"/>
    </source>
</evidence>